<dbReference type="KEGG" id="ccah:DWG20_03275"/>
<dbReference type="RefSeq" id="WP_115432464.1">
    <property type="nucleotide sequence ID" value="NZ_CP031337.1"/>
</dbReference>
<dbReference type="Proteomes" id="UP000254537">
    <property type="component" value="Chromosome"/>
</dbReference>
<organism evidence="1 2">
    <name type="scientific">Crenobacter cavernae</name>
    <dbReference type="NCBI Taxonomy" id="2290923"/>
    <lineage>
        <taxon>Bacteria</taxon>
        <taxon>Pseudomonadati</taxon>
        <taxon>Pseudomonadota</taxon>
        <taxon>Betaproteobacteria</taxon>
        <taxon>Neisseriales</taxon>
        <taxon>Neisseriaceae</taxon>
        <taxon>Crenobacter</taxon>
    </lineage>
</organism>
<evidence type="ECO:0000313" key="1">
    <source>
        <dbReference type="EMBL" id="AXK38524.1"/>
    </source>
</evidence>
<gene>
    <name evidence="1" type="ORF">DWG20_03275</name>
</gene>
<proteinExistence type="predicted"/>
<accession>A0A345Y3M2</accession>
<evidence type="ECO:0000313" key="2">
    <source>
        <dbReference type="Proteomes" id="UP000254537"/>
    </source>
</evidence>
<dbReference type="AlphaFoldDB" id="A0A345Y3M2"/>
<evidence type="ECO:0008006" key="3">
    <source>
        <dbReference type="Google" id="ProtNLM"/>
    </source>
</evidence>
<protein>
    <recommendedName>
        <fullName evidence="3">Integrase</fullName>
    </recommendedName>
</protein>
<sequence>MRSEPQRNKQSWWRNGVSRHFRVDNRRHGRPLYLVFGVNWTDADGKKRMATFQAARADEVSWEQELHAANTADAFRSEYEWCRRHGLPF</sequence>
<name>A0A345Y3M2_9NEIS</name>
<dbReference type="EMBL" id="CP031337">
    <property type="protein sequence ID" value="AXK38524.1"/>
    <property type="molecule type" value="Genomic_DNA"/>
</dbReference>
<reference evidence="1 2" key="1">
    <citation type="submission" date="2018-07" db="EMBL/GenBank/DDBJ databases">
        <title>Crenobacter cavernae sp. nov., isolated from a karst cave.</title>
        <authorList>
            <person name="Zhu H."/>
        </authorList>
    </citation>
    <scope>NUCLEOTIDE SEQUENCE [LARGE SCALE GENOMIC DNA]</scope>
    <source>
        <strain evidence="1 2">K1W11S-77</strain>
    </source>
</reference>